<evidence type="ECO:0000313" key="2">
    <source>
        <dbReference type="Proteomes" id="UP000589626"/>
    </source>
</evidence>
<accession>A0A7W4Z102</accession>
<reference evidence="1 2" key="1">
    <citation type="submission" date="2020-08" db="EMBL/GenBank/DDBJ databases">
        <title>Sequencing the genomes of 1000 actinobacteria strains.</title>
        <authorList>
            <person name="Klenk H.-P."/>
        </authorList>
    </citation>
    <scope>NUCLEOTIDE SEQUENCE [LARGE SCALE GENOMIC DNA]</scope>
    <source>
        <strain evidence="1 2">DSM 105498</strain>
    </source>
</reference>
<organism evidence="1 2">
    <name type="scientific">Nocardioides soli</name>
    <dbReference type="NCBI Taxonomy" id="1036020"/>
    <lineage>
        <taxon>Bacteria</taxon>
        <taxon>Bacillati</taxon>
        <taxon>Actinomycetota</taxon>
        <taxon>Actinomycetes</taxon>
        <taxon>Propionibacteriales</taxon>
        <taxon>Nocardioidaceae</taxon>
        <taxon>Nocardioides</taxon>
    </lineage>
</organism>
<dbReference type="RefSeq" id="WP_183590984.1">
    <property type="nucleotide sequence ID" value="NZ_JACHWR010000001.1"/>
</dbReference>
<protein>
    <submittedName>
        <fullName evidence="1">Phage baseplate assembly protein W</fullName>
    </submittedName>
</protein>
<comment type="caution">
    <text evidence="1">The sequence shown here is derived from an EMBL/GenBank/DDBJ whole genome shotgun (WGS) entry which is preliminary data.</text>
</comment>
<dbReference type="Gene3D" id="3.10.450.40">
    <property type="match status" value="1"/>
</dbReference>
<keyword evidence="2" id="KW-1185">Reference proteome</keyword>
<proteinExistence type="predicted"/>
<evidence type="ECO:0000313" key="1">
    <source>
        <dbReference type="EMBL" id="MBB3041030.1"/>
    </source>
</evidence>
<name>A0A7W4Z102_9ACTN</name>
<dbReference type="Proteomes" id="UP000589626">
    <property type="component" value="Unassembled WGS sequence"/>
</dbReference>
<dbReference type="EMBL" id="JACHWR010000001">
    <property type="protein sequence ID" value="MBB3041030.1"/>
    <property type="molecule type" value="Genomic_DNA"/>
</dbReference>
<dbReference type="SUPFAM" id="SSF160719">
    <property type="entry name" value="gpW/gp25-like"/>
    <property type="match status" value="1"/>
</dbReference>
<gene>
    <name evidence="1" type="ORF">FHU40_000831</name>
</gene>
<sequence length="110" mass="11451">MPRHLAFPLAVGVDGAMATLEQDAPAEVAQAVALLLSTEPGERAAEPEYGYPSPLGRGVDPVEVADVIADWEDRADPALVQVTLNTLVEQHAVVHPSIPTTSTGTDVEGA</sequence>
<dbReference type="AlphaFoldDB" id="A0A7W4Z102"/>